<geneLocation type="plasmid" evidence="1">
    <name>pNPD8_2</name>
</geneLocation>
<keyword evidence="1" id="KW-0614">Plasmid</keyword>
<sequence>MAIDLGLNNLATITFLENEDSHIINGKPLKSVNSFVNKK</sequence>
<gene>
    <name evidence="1" type="ORF">NPD8_4260</name>
</gene>
<protein>
    <submittedName>
        <fullName evidence="1">Putative transposase family protein</fullName>
    </submittedName>
</protein>
<name>A0A1L7JN20_CLOBO</name>
<accession>A0A1L7JN20</accession>
<organism evidence="1">
    <name type="scientific">Clostridium botulinum</name>
    <dbReference type="NCBI Taxonomy" id="1491"/>
    <lineage>
        <taxon>Bacteria</taxon>
        <taxon>Bacillati</taxon>
        <taxon>Bacillota</taxon>
        <taxon>Clostridia</taxon>
        <taxon>Eubacteriales</taxon>
        <taxon>Clostridiaceae</taxon>
        <taxon>Clostridium</taxon>
    </lineage>
</organism>
<evidence type="ECO:0000313" key="1">
    <source>
        <dbReference type="EMBL" id="APU86893.1"/>
    </source>
</evidence>
<proteinExistence type="predicted"/>
<dbReference type="AlphaFoldDB" id="A0A1L7JN20"/>
<dbReference type="EMBL" id="CP015701">
    <property type="protein sequence ID" value="APU86893.1"/>
    <property type="molecule type" value="Genomic_DNA"/>
</dbReference>
<reference evidence="1" key="1">
    <citation type="submission" date="2016-05" db="EMBL/GenBank/DDBJ databases">
        <authorList>
            <person name="Lavstsen T."/>
            <person name="Jespersen J.S."/>
        </authorList>
    </citation>
    <scope>NUCLEOTIDE SEQUENCE</scope>
    <source>
        <strain evidence="1">CDC69096</strain>
        <plasmid evidence="1">pNPD8_2</plasmid>
    </source>
</reference>